<protein>
    <submittedName>
        <fullName evidence="3">Putative secreted protein (Por secretion system target)</fullName>
    </submittedName>
</protein>
<sequence length="893" mass="99672">MFRNLKINKGYVSFLKKIIYSLVFLMGLVTYAQNIEAPSWVDFASKKLTGNLSEATLSDFSYTGYHFSEKELPDVSSWNTISVTDYGAIPDDTGYDDTAIQAAIDAAEASNEPTVVFFPAGRYIVSSETTKTQPIIISGSHIVLKGAGKGAGGTEIYADKFNENKFGSGSTHYRFMFKPSNTDSNDITQVTAEIKKGDFEVQVASTANLSVGQYVDLFQKTTDNLEANMPGLTPNIRWTIINRDGIRPFEKHIITKISGNKVTFKNPVQLNMPVSSTTVLKTFQTIEEVGVQDILFTSGWKDYPENFVHHANDIVDYAWQALFFTNVVNGWIKDCHFKDWNEDIFIDRSMAVTVKNIDISGKRGHTSYFSRYSYGVLFENCFDNADEGLSDGRKGMLHGPGMRWSTTSSVFVNCPMQPDQSIDCHASHPYANLLDNIQGGKLLGNGGAETSYPNSGPYLTFWNFKHDAFFTTRLYDFWFISNTSERRTHTFPNPIFVGFQPGPGETIYFKNEGLDELRGQQVYPNSLFDAQLQLRFYNRYMSASSSKMNAEAKLANDDEDATFWESENAGAGEWLMLDLGINKTVKGITLKEASSRIKDWTLDYWNGSQWVELVSDSEIGTEKTVNFDLIVARKLRFNIVNMLAGQESASASITAFSIVPGPLELPANNFTIETIGETCVDKQNGKVIISANATFDYIATINGGTYNFNNTTTIENLSPGTYSLCITVDGEEFEQCYEVTIDGGVNLTGKIQVVKQSVEVLVDSGAAPYTVYKNGEKILETYQSHFNIDVNHGDNIEVKSKDACQGKMSKTINLLENLRAYPNPSSGLFEIFVPNNVKMVDLEIYNMHSQLIGVKKQQLNSGKLSLNIEDKPDGIYFVKINLEKPVFVKLIKH</sequence>
<evidence type="ECO:0000256" key="1">
    <source>
        <dbReference type="ARBA" id="ARBA00022729"/>
    </source>
</evidence>
<dbReference type="InterPro" id="IPR008979">
    <property type="entry name" value="Galactose-bd-like_sf"/>
</dbReference>
<dbReference type="Proteomes" id="UP000256629">
    <property type="component" value="Unassembled WGS sequence"/>
</dbReference>
<comment type="caution">
    <text evidence="3">The sequence shown here is derived from an EMBL/GenBank/DDBJ whole genome shotgun (WGS) entry which is preliminary data.</text>
</comment>
<dbReference type="InterPro" id="IPR032532">
    <property type="entry name" value="DUF4955"/>
</dbReference>
<reference evidence="3 4" key="1">
    <citation type="submission" date="2018-07" db="EMBL/GenBank/DDBJ databases">
        <title>Genomic Encyclopedia of Type Strains, Phase III (KMG-III): the genomes of soil and plant-associated and newly described type strains.</title>
        <authorList>
            <person name="Whitman W."/>
        </authorList>
    </citation>
    <scope>NUCLEOTIDE SEQUENCE [LARGE SCALE GENOMIC DNA]</scope>
    <source>
        <strain evidence="3 4">CECT 8487</strain>
    </source>
</reference>
<keyword evidence="4" id="KW-1185">Reference proteome</keyword>
<dbReference type="PROSITE" id="PS50022">
    <property type="entry name" value="FA58C_3"/>
    <property type="match status" value="1"/>
</dbReference>
<gene>
    <name evidence="3" type="ORF">DFQ02_10576</name>
</gene>
<dbReference type="InterPro" id="IPR026444">
    <property type="entry name" value="Secre_tail"/>
</dbReference>
<name>A0A3D9HEE6_9FLAO</name>
<dbReference type="InterPro" id="IPR012334">
    <property type="entry name" value="Pectin_lyas_fold"/>
</dbReference>
<dbReference type="Pfam" id="PF16315">
    <property type="entry name" value="DUF4955"/>
    <property type="match status" value="1"/>
</dbReference>
<dbReference type="InterPro" id="IPR000421">
    <property type="entry name" value="FA58C"/>
</dbReference>
<evidence type="ECO:0000313" key="4">
    <source>
        <dbReference type="Proteomes" id="UP000256629"/>
    </source>
</evidence>
<dbReference type="InterPro" id="IPR011050">
    <property type="entry name" value="Pectin_lyase_fold/virulence"/>
</dbReference>
<dbReference type="InterPro" id="IPR024535">
    <property type="entry name" value="RHGA/B-epi-like_pectate_lyase"/>
</dbReference>
<feature type="domain" description="F5/8 type C" evidence="2">
    <location>
        <begin position="522"/>
        <end position="658"/>
    </location>
</feature>
<dbReference type="EMBL" id="QRDX01000005">
    <property type="protein sequence ID" value="RED47849.1"/>
    <property type="molecule type" value="Genomic_DNA"/>
</dbReference>
<evidence type="ECO:0000313" key="3">
    <source>
        <dbReference type="EMBL" id="RED47849.1"/>
    </source>
</evidence>
<dbReference type="OrthoDB" id="188639at2"/>
<dbReference type="SUPFAM" id="SSF49785">
    <property type="entry name" value="Galactose-binding domain-like"/>
    <property type="match status" value="1"/>
</dbReference>
<dbReference type="Gene3D" id="2.60.120.260">
    <property type="entry name" value="Galactose-binding domain-like"/>
    <property type="match status" value="1"/>
</dbReference>
<dbReference type="Gene3D" id="2.160.20.10">
    <property type="entry name" value="Single-stranded right-handed beta-helix, Pectin lyase-like"/>
    <property type="match status" value="1"/>
</dbReference>
<organism evidence="3 4">
    <name type="scientific">Seonamhaeicola aphaedonensis</name>
    <dbReference type="NCBI Taxonomy" id="1461338"/>
    <lineage>
        <taxon>Bacteria</taxon>
        <taxon>Pseudomonadati</taxon>
        <taxon>Bacteroidota</taxon>
        <taxon>Flavobacteriia</taxon>
        <taxon>Flavobacteriales</taxon>
        <taxon>Flavobacteriaceae</taxon>
    </lineage>
</organism>
<evidence type="ECO:0000259" key="2">
    <source>
        <dbReference type="PROSITE" id="PS50022"/>
    </source>
</evidence>
<keyword evidence="1" id="KW-0732">Signal</keyword>
<dbReference type="Pfam" id="PF12708">
    <property type="entry name" value="Pect-lyase_RHGA_epim"/>
    <property type="match status" value="1"/>
</dbReference>
<dbReference type="Pfam" id="PF00754">
    <property type="entry name" value="F5_F8_type_C"/>
    <property type="match status" value="1"/>
</dbReference>
<dbReference type="SUPFAM" id="SSF51126">
    <property type="entry name" value="Pectin lyase-like"/>
    <property type="match status" value="1"/>
</dbReference>
<accession>A0A3D9HEE6</accession>
<dbReference type="AlphaFoldDB" id="A0A3D9HEE6"/>
<dbReference type="RefSeq" id="WP_116524216.1">
    <property type="nucleotide sequence ID" value="NZ_QRDX01000005.1"/>
</dbReference>
<dbReference type="Pfam" id="PF18962">
    <property type="entry name" value="Por_Secre_tail"/>
    <property type="match status" value="1"/>
</dbReference>
<dbReference type="NCBIfam" id="TIGR04183">
    <property type="entry name" value="Por_Secre_tail"/>
    <property type="match status" value="1"/>
</dbReference>
<proteinExistence type="predicted"/>